<dbReference type="Proteomes" id="UP001477947">
    <property type="component" value="Chromosome"/>
</dbReference>
<name>A0ABZ3F8Q2_9FIRM</name>
<sequence length="107" mass="12481">MGRTPGKKSKTGREVIERMRNEGKIRGKGRKTQFKANDSNWYPLKQADMSHRADAVTWWNKKGRFSGAKSKRVRNFMLSPYNYELDHYSINRSSGARLKQKYLSPVN</sequence>
<gene>
    <name evidence="2" type="ORF">TPELB_04830</name>
</gene>
<feature type="region of interest" description="Disordered" evidence="1">
    <location>
        <begin position="1"/>
        <end position="37"/>
    </location>
</feature>
<accession>A0ABZ3F8Q2</accession>
<proteinExistence type="predicted"/>
<dbReference type="RefSeq" id="WP_343338341.1">
    <property type="nucleotide sequence ID" value="NZ_CP154622.1"/>
</dbReference>
<protein>
    <submittedName>
        <fullName evidence="2">Uncharacterized protein</fullName>
    </submittedName>
</protein>
<organism evidence="2 3">
    <name type="scientific">Terrisporobacter petrolearius</name>
    <dbReference type="NCBI Taxonomy" id="1460447"/>
    <lineage>
        <taxon>Bacteria</taxon>
        <taxon>Bacillati</taxon>
        <taxon>Bacillota</taxon>
        <taxon>Clostridia</taxon>
        <taxon>Peptostreptococcales</taxon>
        <taxon>Peptostreptococcaceae</taxon>
        <taxon>Terrisporobacter</taxon>
    </lineage>
</organism>
<evidence type="ECO:0000256" key="1">
    <source>
        <dbReference type="SAM" id="MobiDB-lite"/>
    </source>
</evidence>
<evidence type="ECO:0000313" key="3">
    <source>
        <dbReference type="Proteomes" id="UP001477947"/>
    </source>
</evidence>
<evidence type="ECO:0000313" key="2">
    <source>
        <dbReference type="EMBL" id="XAM40181.1"/>
    </source>
</evidence>
<feature type="compositionally biased region" description="Basic residues" evidence="1">
    <location>
        <begin position="1"/>
        <end position="10"/>
    </location>
</feature>
<feature type="compositionally biased region" description="Basic and acidic residues" evidence="1">
    <location>
        <begin position="11"/>
        <end position="25"/>
    </location>
</feature>
<reference evidence="2 3" key="1">
    <citation type="submission" date="2024-04" db="EMBL/GenBank/DDBJ databases">
        <title>Isolation and characterization of novel acetogenic strains of the genera Terrisporobacter and Acetoanaerobium.</title>
        <authorList>
            <person name="Boeer T."/>
            <person name="Schueler M.A."/>
            <person name="Lueschen A."/>
            <person name="Eysell L."/>
            <person name="Droege J."/>
            <person name="Heinemann M."/>
            <person name="Engelhardt L."/>
            <person name="Basen M."/>
            <person name="Daniel R."/>
        </authorList>
    </citation>
    <scope>NUCLEOTIDE SEQUENCE [LARGE SCALE GENOMIC DNA]</scope>
    <source>
        <strain evidence="2 3">ELB</strain>
    </source>
</reference>
<dbReference type="EMBL" id="CP154622">
    <property type="protein sequence ID" value="XAM40181.1"/>
    <property type="molecule type" value="Genomic_DNA"/>
</dbReference>
<keyword evidence="3" id="KW-1185">Reference proteome</keyword>